<dbReference type="CDD" id="cd12797">
    <property type="entry name" value="M23_peptidase"/>
    <property type="match status" value="1"/>
</dbReference>
<dbReference type="InterPro" id="IPR011105">
    <property type="entry name" value="Cell_wall_hydrolase_SleB"/>
</dbReference>
<feature type="region of interest" description="Disordered" evidence="1">
    <location>
        <begin position="1"/>
        <end position="54"/>
    </location>
</feature>
<dbReference type="InterPro" id="IPR042047">
    <property type="entry name" value="SleB_dom1"/>
</dbReference>
<dbReference type="AlphaFoldDB" id="A8ZMC7"/>
<dbReference type="KEGG" id="amr:AM1_C0028"/>
<accession>A8ZMC7</accession>
<evidence type="ECO:0000313" key="4">
    <source>
        <dbReference type="EMBL" id="ABW32338.1"/>
    </source>
</evidence>
<feature type="domain" description="M23ase beta-sheet core" evidence="2">
    <location>
        <begin position="291"/>
        <end position="378"/>
    </location>
</feature>
<keyword evidence="4" id="KW-0614">Plasmid</keyword>
<dbReference type="Pfam" id="PF07486">
    <property type="entry name" value="Hydrolase_2"/>
    <property type="match status" value="1"/>
</dbReference>
<dbReference type="InterPro" id="IPR011055">
    <property type="entry name" value="Dup_hybrid_motif"/>
</dbReference>
<keyword evidence="5" id="KW-1185">Reference proteome</keyword>
<evidence type="ECO:0000259" key="3">
    <source>
        <dbReference type="Pfam" id="PF07486"/>
    </source>
</evidence>
<proteinExistence type="predicted"/>
<dbReference type="PANTHER" id="PTHR21666">
    <property type="entry name" value="PEPTIDASE-RELATED"/>
    <property type="match status" value="1"/>
</dbReference>
<dbReference type="GO" id="GO:0004222">
    <property type="term" value="F:metalloendopeptidase activity"/>
    <property type="evidence" value="ECO:0007669"/>
    <property type="project" value="TreeGrafter"/>
</dbReference>
<dbReference type="InterPro" id="IPR016047">
    <property type="entry name" value="M23ase_b-sheet_dom"/>
</dbReference>
<sequence>MQAKAEAEGVDLQPIDGSTGAPQLKGIPGQPGSDAAKSKFASASGQSTGTQGTKAQTIGKSAWGSETDVHNLILTSALESTGTQNQIDVAVAIMNRVVSPKHPNTITDVVFQPKQYEPNFGQAPVTSKEEAISRIARKTRSIQSAISTYETIEKALNDPNAIAASQAFLKGATDFRGQDWLHIRQPGDPYRGNTGANFYFQESQDPAIAAATLGVLGVESTAVDPNSIYASASGHSIPCRPGAIASAGTVPFQQGSGVATGRLADPLGSHNYKLTSNYGPRVNPVTGVPGFHYGIDLAHFAGTPFAAADGGVVVESFWNGDYGNWILIDHGNGLATWYAHNKVNYVKAGDTVDPGQLIGEVGSTGNSTGPHIDLGVIEGYVTGNRDSGTVVNPRKYFNLPPVGTFNQPQ</sequence>
<dbReference type="InterPro" id="IPR050570">
    <property type="entry name" value="Cell_wall_metabolism_enzyme"/>
</dbReference>
<evidence type="ECO:0000259" key="2">
    <source>
        <dbReference type="Pfam" id="PF01551"/>
    </source>
</evidence>
<dbReference type="Gene3D" id="1.10.10.2520">
    <property type="entry name" value="Cell wall hydrolase SleB, domain 1"/>
    <property type="match status" value="1"/>
</dbReference>
<reference evidence="4 5" key="1">
    <citation type="journal article" date="2008" name="Proc. Natl. Acad. Sci. U.S.A.">
        <title>Niche adaptation and genome expansion in the chlorophyll d-producing cyanobacterium Acaryochloris marina.</title>
        <authorList>
            <person name="Swingley W.D."/>
            <person name="Chen M."/>
            <person name="Cheung P.C."/>
            <person name="Conrad A.L."/>
            <person name="Dejesa L.C."/>
            <person name="Hao J."/>
            <person name="Honchak B.M."/>
            <person name="Karbach L.E."/>
            <person name="Kurdoglu A."/>
            <person name="Lahiri S."/>
            <person name="Mastrian S.D."/>
            <person name="Miyashita H."/>
            <person name="Page L."/>
            <person name="Ramakrishna P."/>
            <person name="Satoh S."/>
            <person name="Sattley W.M."/>
            <person name="Shimada Y."/>
            <person name="Taylor H.L."/>
            <person name="Tomo T."/>
            <person name="Tsuchiya T."/>
            <person name="Wang Z.T."/>
            <person name="Raymond J."/>
            <person name="Mimuro M."/>
            <person name="Blankenship R.E."/>
            <person name="Touchman J.W."/>
        </authorList>
    </citation>
    <scope>NUCLEOTIDE SEQUENCE [LARGE SCALE GENOMIC DNA]</scope>
    <source>
        <strain evidence="5">MBIC 11017</strain>
        <plasmid evidence="5">Plasmid pREB3</plasmid>
    </source>
</reference>
<dbReference type="PANTHER" id="PTHR21666:SF270">
    <property type="entry name" value="MUREIN HYDROLASE ACTIVATOR ENVC"/>
    <property type="match status" value="1"/>
</dbReference>
<gene>
    <name evidence="4" type="ordered locus">AM1_C0028</name>
</gene>
<feature type="compositionally biased region" description="Low complexity" evidence="1">
    <location>
        <begin position="33"/>
        <end position="44"/>
    </location>
</feature>
<dbReference type="Gene3D" id="2.70.70.10">
    <property type="entry name" value="Glucose Permease (Domain IIA)"/>
    <property type="match status" value="1"/>
</dbReference>
<dbReference type="HOGENOM" id="CLU_055962_0_0_3"/>
<dbReference type="SUPFAM" id="SSF51261">
    <property type="entry name" value="Duplicated hybrid motif"/>
    <property type="match status" value="1"/>
</dbReference>
<feature type="compositionally biased region" description="Polar residues" evidence="1">
    <location>
        <begin position="45"/>
        <end position="54"/>
    </location>
</feature>
<geneLocation type="plasmid" evidence="4 5">
    <name>pREB3</name>
</geneLocation>
<name>A8ZMC7_ACAM1</name>
<evidence type="ECO:0000313" key="5">
    <source>
        <dbReference type="Proteomes" id="UP000000268"/>
    </source>
</evidence>
<dbReference type="EMBL" id="CP000840">
    <property type="protein sequence ID" value="ABW32338.1"/>
    <property type="molecule type" value="Genomic_DNA"/>
</dbReference>
<feature type="domain" description="Cell wall hydrolase SleB" evidence="3">
    <location>
        <begin position="83"/>
        <end position="138"/>
    </location>
</feature>
<dbReference type="Proteomes" id="UP000000268">
    <property type="component" value="Plasmid pREB3"/>
</dbReference>
<organism evidence="4 5">
    <name type="scientific">Acaryochloris marina (strain MBIC 11017)</name>
    <dbReference type="NCBI Taxonomy" id="329726"/>
    <lineage>
        <taxon>Bacteria</taxon>
        <taxon>Bacillati</taxon>
        <taxon>Cyanobacteriota</taxon>
        <taxon>Cyanophyceae</taxon>
        <taxon>Acaryochloridales</taxon>
        <taxon>Acaryochloridaceae</taxon>
        <taxon>Acaryochloris</taxon>
    </lineage>
</organism>
<evidence type="ECO:0000256" key="1">
    <source>
        <dbReference type="SAM" id="MobiDB-lite"/>
    </source>
</evidence>
<protein>
    <submittedName>
        <fullName evidence="4">M23 peptidase domain protein</fullName>
    </submittedName>
</protein>
<dbReference type="Pfam" id="PF01551">
    <property type="entry name" value="Peptidase_M23"/>
    <property type="match status" value="1"/>
</dbReference>